<keyword evidence="1" id="KW-1133">Transmembrane helix</keyword>
<gene>
    <name evidence="2" type="ORF">EVAR_30958_1</name>
</gene>
<keyword evidence="3" id="KW-1185">Reference proteome</keyword>
<accession>A0A4C1W6C2</accession>
<keyword evidence="1" id="KW-0472">Membrane</keyword>
<dbReference type="Proteomes" id="UP000299102">
    <property type="component" value="Unassembled WGS sequence"/>
</dbReference>
<keyword evidence="1" id="KW-0812">Transmembrane</keyword>
<organism evidence="2 3">
    <name type="scientific">Eumeta variegata</name>
    <name type="common">Bagworm moth</name>
    <name type="synonym">Eumeta japonica</name>
    <dbReference type="NCBI Taxonomy" id="151549"/>
    <lineage>
        <taxon>Eukaryota</taxon>
        <taxon>Metazoa</taxon>
        <taxon>Ecdysozoa</taxon>
        <taxon>Arthropoda</taxon>
        <taxon>Hexapoda</taxon>
        <taxon>Insecta</taxon>
        <taxon>Pterygota</taxon>
        <taxon>Neoptera</taxon>
        <taxon>Endopterygota</taxon>
        <taxon>Lepidoptera</taxon>
        <taxon>Glossata</taxon>
        <taxon>Ditrysia</taxon>
        <taxon>Tineoidea</taxon>
        <taxon>Psychidae</taxon>
        <taxon>Oiketicinae</taxon>
        <taxon>Eumeta</taxon>
    </lineage>
</organism>
<comment type="caution">
    <text evidence="2">The sequence shown here is derived from an EMBL/GenBank/DDBJ whole genome shotgun (WGS) entry which is preliminary data.</text>
</comment>
<feature type="transmembrane region" description="Helical" evidence="1">
    <location>
        <begin position="57"/>
        <end position="81"/>
    </location>
</feature>
<evidence type="ECO:0000313" key="2">
    <source>
        <dbReference type="EMBL" id="GBP46926.1"/>
    </source>
</evidence>
<evidence type="ECO:0000256" key="1">
    <source>
        <dbReference type="SAM" id="Phobius"/>
    </source>
</evidence>
<proteinExistence type="predicted"/>
<name>A0A4C1W6C2_EUMVA</name>
<sequence length="141" mass="14899">MSGGGGGTCVHASEETYALNSAPGRSAAQPLNAVKKLSIPSHNLLRSKGLPSTPAQYGWGLLTIVVANATTLLGTSIFTCFSRTHYLLLLAAMLLTTDPPLRCTDIQTDRHAYGHLYYIISRSSGARAPRIRSAKGPAEGC</sequence>
<dbReference type="EMBL" id="BGZK01000492">
    <property type="protein sequence ID" value="GBP46926.1"/>
    <property type="molecule type" value="Genomic_DNA"/>
</dbReference>
<reference evidence="2 3" key="1">
    <citation type="journal article" date="2019" name="Commun. Biol.">
        <title>The bagworm genome reveals a unique fibroin gene that provides high tensile strength.</title>
        <authorList>
            <person name="Kono N."/>
            <person name="Nakamura H."/>
            <person name="Ohtoshi R."/>
            <person name="Tomita M."/>
            <person name="Numata K."/>
            <person name="Arakawa K."/>
        </authorList>
    </citation>
    <scope>NUCLEOTIDE SEQUENCE [LARGE SCALE GENOMIC DNA]</scope>
</reference>
<evidence type="ECO:0000313" key="3">
    <source>
        <dbReference type="Proteomes" id="UP000299102"/>
    </source>
</evidence>
<dbReference type="AlphaFoldDB" id="A0A4C1W6C2"/>
<protein>
    <submittedName>
        <fullName evidence="2">Uncharacterized protein</fullName>
    </submittedName>
</protein>